<keyword evidence="3 11" id="KW-0963">Cytoplasm</keyword>
<sequence>MSKKVFIKTFGCQMNEYDSDKMADVLRAAEGYEPTTDVDEADLVLFNTCSVREKAQEKVFSDLGRIKHLKAKGVMIGVGGCVASQEGAAIIERAPYVDVVFGPQTLHRLPQMLAARRDAAKPQVDISFPEIEKFDNLPPARVEGGSAFVSIMEGCSKYCSYCVVPYTRGAEMSRPFEDVLTEIAGLADQGVKEINLLGQNVNAYRGKMGDTDEFADLALLLEYCAEIPGIERLRFTTSHPNEFSPRLIEAYGKVPQLVNHLHLPVQHGSDRILMAMKRGYTALEFKSIIRKLRAIRPDIRIASDFIVGFPGETEDDHAKLMKLVDDVGFDASFSFIYSPRPGTPAANLEDTTPHETKVARLRELQAAIEAHAIRISETMLGSTQRILVCGNAKKDPSELMGRTECNRIVNFKGNPRLMHQLIDVRITQVFPHSLRGEVLTSETAEV</sequence>
<dbReference type="SFLD" id="SFLDS00029">
    <property type="entry name" value="Radical_SAM"/>
    <property type="match status" value="1"/>
</dbReference>
<dbReference type="Pfam" id="PF04055">
    <property type="entry name" value="Radical_SAM"/>
    <property type="match status" value="1"/>
</dbReference>
<feature type="binding site" evidence="11">
    <location>
        <position position="159"/>
    </location>
    <ligand>
        <name>[4Fe-4S] cluster</name>
        <dbReference type="ChEBI" id="CHEBI:49883"/>
        <label>2</label>
        <note>4Fe-4S-S-AdoMet</note>
    </ligand>
</feature>
<evidence type="ECO:0000256" key="1">
    <source>
        <dbReference type="ARBA" id="ARBA00003234"/>
    </source>
</evidence>
<dbReference type="Proteomes" id="UP001238603">
    <property type="component" value="Unassembled WGS sequence"/>
</dbReference>
<dbReference type="InterPro" id="IPR058240">
    <property type="entry name" value="rSAM_sf"/>
</dbReference>
<gene>
    <name evidence="11 15" type="primary">miaB</name>
    <name evidence="15" type="ORF">QRD43_12540</name>
</gene>
<feature type="binding site" evidence="11">
    <location>
        <position position="12"/>
    </location>
    <ligand>
        <name>[4Fe-4S] cluster</name>
        <dbReference type="ChEBI" id="CHEBI:49883"/>
        <label>1</label>
    </ligand>
</feature>
<proteinExistence type="inferred from homology"/>
<dbReference type="CDD" id="cd01335">
    <property type="entry name" value="Radical_SAM"/>
    <property type="match status" value="1"/>
</dbReference>
<dbReference type="PANTHER" id="PTHR43020">
    <property type="entry name" value="CDK5 REGULATORY SUBUNIT-ASSOCIATED PROTEIN 1"/>
    <property type="match status" value="1"/>
</dbReference>
<protein>
    <recommendedName>
        <fullName evidence="10 11">tRNA-2-methylthio-N(6)-dimethylallyladenosine synthase</fullName>
        <ecNumber evidence="10 11">2.8.4.3</ecNumber>
    </recommendedName>
    <alternativeName>
        <fullName evidence="11">(Dimethylallyl)adenosine tRNA methylthiotransferase MiaB</fullName>
    </alternativeName>
    <alternativeName>
        <fullName evidence="11">tRNA-i(6)A37 methylthiotransferase</fullName>
    </alternativeName>
</protein>
<dbReference type="InterPro" id="IPR007197">
    <property type="entry name" value="rSAM"/>
</dbReference>
<evidence type="ECO:0000256" key="9">
    <source>
        <dbReference type="ARBA" id="ARBA00023014"/>
    </source>
</evidence>
<dbReference type="HAMAP" id="MF_01864">
    <property type="entry name" value="tRNA_metthiotr_MiaB"/>
    <property type="match status" value="1"/>
</dbReference>
<dbReference type="SMART" id="SM00729">
    <property type="entry name" value="Elp3"/>
    <property type="match status" value="1"/>
</dbReference>
<keyword evidence="16" id="KW-1185">Reference proteome</keyword>
<feature type="binding site" evidence="11">
    <location>
        <position position="81"/>
    </location>
    <ligand>
        <name>[4Fe-4S] cluster</name>
        <dbReference type="ChEBI" id="CHEBI:49883"/>
        <label>1</label>
    </ligand>
</feature>
<dbReference type="SFLD" id="SFLDG01061">
    <property type="entry name" value="methylthiotransferase"/>
    <property type="match status" value="1"/>
</dbReference>
<keyword evidence="4 11" id="KW-0808">Transferase</keyword>
<evidence type="ECO:0000256" key="11">
    <source>
        <dbReference type="HAMAP-Rule" id="MF_01864"/>
    </source>
</evidence>
<accession>A0ABT7LIP2</accession>
<dbReference type="SUPFAM" id="SSF102114">
    <property type="entry name" value="Radical SAM enzymes"/>
    <property type="match status" value="1"/>
</dbReference>
<evidence type="ECO:0000313" key="15">
    <source>
        <dbReference type="EMBL" id="MDL5032734.1"/>
    </source>
</evidence>
<dbReference type="EC" id="2.8.4.3" evidence="10 11"/>
<comment type="subunit">
    <text evidence="11">Monomer.</text>
</comment>
<dbReference type="Gene3D" id="3.80.30.20">
    <property type="entry name" value="tm_1862 like domain"/>
    <property type="match status" value="1"/>
</dbReference>
<organism evidence="15 16">
    <name type="scientific">Roseateles subflavus</name>
    <dbReference type="NCBI Taxonomy" id="3053353"/>
    <lineage>
        <taxon>Bacteria</taxon>
        <taxon>Pseudomonadati</taxon>
        <taxon>Pseudomonadota</taxon>
        <taxon>Betaproteobacteria</taxon>
        <taxon>Burkholderiales</taxon>
        <taxon>Sphaerotilaceae</taxon>
        <taxon>Roseateles</taxon>
    </lineage>
</organism>
<evidence type="ECO:0000256" key="8">
    <source>
        <dbReference type="ARBA" id="ARBA00023004"/>
    </source>
</evidence>
<evidence type="ECO:0000256" key="4">
    <source>
        <dbReference type="ARBA" id="ARBA00022679"/>
    </source>
</evidence>
<feature type="binding site" evidence="11">
    <location>
        <position position="155"/>
    </location>
    <ligand>
        <name>[4Fe-4S] cluster</name>
        <dbReference type="ChEBI" id="CHEBI:49883"/>
        <label>2</label>
        <note>4Fe-4S-S-AdoMet</note>
    </ligand>
</feature>
<keyword evidence="2 11" id="KW-0004">4Fe-4S</keyword>
<evidence type="ECO:0000259" key="14">
    <source>
        <dbReference type="PROSITE" id="PS51918"/>
    </source>
</evidence>
<evidence type="ECO:0000313" key="16">
    <source>
        <dbReference type="Proteomes" id="UP001238603"/>
    </source>
</evidence>
<evidence type="ECO:0000256" key="3">
    <source>
        <dbReference type="ARBA" id="ARBA00022490"/>
    </source>
</evidence>
<keyword evidence="9 11" id="KW-0411">Iron-sulfur</keyword>
<dbReference type="InterPro" id="IPR006638">
    <property type="entry name" value="Elp3/MiaA/NifB-like_rSAM"/>
</dbReference>
<comment type="catalytic activity">
    <reaction evidence="11">
        <text>N(6)-dimethylallyladenosine(37) in tRNA + (sulfur carrier)-SH + AH2 + 2 S-adenosyl-L-methionine = 2-methylsulfanyl-N(6)-dimethylallyladenosine(37) in tRNA + (sulfur carrier)-H + 5'-deoxyadenosine + L-methionine + A + S-adenosyl-L-homocysteine + 2 H(+)</text>
        <dbReference type="Rhea" id="RHEA:37067"/>
        <dbReference type="Rhea" id="RHEA-COMP:10375"/>
        <dbReference type="Rhea" id="RHEA-COMP:10376"/>
        <dbReference type="Rhea" id="RHEA-COMP:14737"/>
        <dbReference type="Rhea" id="RHEA-COMP:14739"/>
        <dbReference type="ChEBI" id="CHEBI:13193"/>
        <dbReference type="ChEBI" id="CHEBI:15378"/>
        <dbReference type="ChEBI" id="CHEBI:17319"/>
        <dbReference type="ChEBI" id="CHEBI:17499"/>
        <dbReference type="ChEBI" id="CHEBI:29917"/>
        <dbReference type="ChEBI" id="CHEBI:57844"/>
        <dbReference type="ChEBI" id="CHEBI:57856"/>
        <dbReference type="ChEBI" id="CHEBI:59789"/>
        <dbReference type="ChEBI" id="CHEBI:64428"/>
        <dbReference type="ChEBI" id="CHEBI:74415"/>
        <dbReference type="ChEBI" id="CHEBI:74417"/>
        <dbReference type="EC" id="2.8.4.3"/>
    </reaction>
</comment>
<comment type="caution">
    <text evidence="15">The sequence shown here is derived from an EMBL/GenBank/DDBJ whole genome shotgun (WGS) entry which is preliminary data.</text>
</comment>
<feature type="domain" description="TRAM" evidence="12">
    <location>
        <begin position="377"/>
        <end position="440"/>
    </location>
</feature>
<dbReference type="Pfam" id="PF01938">
    <property type="entry name" value="TRAM"/>
    <property type="match status" value="1"/>
</dbReference>
<comment type="similarity">
    <text evidence="11">Belongs to the methylthiotransferase family. MiaB subfamily.</text>
</comment>
<evidence type="ECO:0000259" key="12">
    <source>
        <dbReference type="PROSITE" id="PS50926"/>
    </source>
</evidence>
<dbReference type="GO" id="GO:0035597">
    <property type="term" value="F:tRNA-2-methylthio-N(6)-dimethylallyladenosine(37) synthase activity"/>
    <property type="evidence" value="ECO:0007669"/>
    <property type="project" value="UniProtKB-EC"/>
</dbReference>
<dbReference type="InterPro" id="IPR038135">
    <property type="entry name" value="Methylthiotransferase_N_sf"/>
</dbReference>
<dbReference type="PROSITE" id="PS51449">
    <property type="entry name" value="MTTASE_N"/>
    <property type="match status" value="1"/>
</dbReference>
<evidence type="ECO:0000256" key="6">
    <source>
        <dbReference type="ARBA" id="ARBA00022694"/>
    </source>
</evidence>
<keyword evidence="5 11" id="KW-0949">S-adenosyl-L-methionine</keyword>
<dbReference type="InterPro" id="IPR002792">
    <property type="entry name" value="TRAM_dom"/>
</dbReference>
<dbReference type="Pfam" id="PF00919">
    <property type="entry name" value="UPF0004"/>
    <property type="match status" value="1"/>
</dbReference>
<dbReference type="EMBL" id="JASVDS010000003">
    <property type="protein sequence ID" value="MDL5032734.1"/>
    <property type="molecule type" value="Genomic_DNA"/>
</dbReference>
<dbReference type="SFLD" id="SFLDG01082">
    <property type="entry name" value="B12-binding_domain_containing"/>
    <property type="match status" value="1"/>
</dbReference>
<dbReference type="PROSITE" id="PS50926">
    <property type="entry name" value="TRAM"/>
    <property type="match status" value="1"/>
</dbReference>
<keyword evidence="7 11" id="KW-0479">Metal-binding</keyword>
<evidence type="ECO:0000256" key="7">
    <source>
        <dbReference type="ARBA" id="ARBA00022723"/>
    </source>
</evidence>
<keyword evidence="6 11" id="KW-0819">tRNA processing</keyword>
<dbReference type="InterPro" id="IPR020612">
    <property type="entry name" value="Methylthiotransferase_CS"/>
</dbReference>
<dbReference type="NCBIfam" id="TIGR01574">
    <property type="entry name" value="miaB-methiolase"/>
    <property type="match status" value="1"/>
</dbReference>
<evidence type="ECO:0000256" key="10">
    <source>
        <dbReference type="ARBA" id="ARBA00033765"/>
    </source>
</evidence>
<evidence type="ECO:0000256" key="2">
    <source>
        <dbReference type="ARBA" id="ARBA00022485"/>
    </source>
</evidence>
<name>A0ABT7LIP2_9BURK</name>
<feature type="domain" description="Radical SAM core" evidence="14">
    <location>
        <begin position="141"/>
        <end position="374"/>
    </location>
</feature>
<evidence type="ECO:0000256" key="5">
    <source>
        <dbReference type="ARBA" id="ARBA00022691"/>
    </source>
</evidence>
<dbReference type="InterPro" id="IPR023404">
    <property type="entry name" value="rSAM_horseshoe"/>
</dbReference>
<dbReference type="NCBIfam" id="TIGR00089">
    <property type="entry name" value="MiaB/RimO family radical SAM methylthiotransferase"/>
    <property type="match status" value="1"/>
</dbReference>
<comment type="function">
    <text evidence="1 11">Catalyzes the methylthiolation of N6-(dimethylallyl)adenosine (i(6)A), leading to the formation of 2-methylthio-N6-(dimethylallyl)adenosine (ms(2)i(6)A) at position 37 in tRNAs that read codons beginning with uridine.</text>
</comment>
<comment type="cofactor">
    <cofactor evidence="11">
        <name>[4Fe-4S] cluster</name>
        <dbReference type="ChEBI" id="CHEBI:49883"/>
    </cofactor>
    <text evidence="11">Binds 2 [4Fe-4S] clusters. One cluster is coordinated with 3 cysteines and an exchangeable S-adenosyl-L-methionine.</text>
</comment>
<dbReference type="InterPro" id="IPR006463">
    <property type="entry name" value="MiaB_methiolase"/>
</dbReference>
<feature type="binding site" evidence="11">
    <location>
        <position position="162"/>
    </location>
    <ligand>
        <name>[4Fe-4S] cluster</name>
        <dbReference type="ChEBI" id="CHEBI:49883"/>
        <label>2</label>
        <note>4Fe-4S-S-AdoMet</note>
    </ligand>
</feature>
<keyword evidence="8 11" id="KW-0408">Iron</keyword>
<dbReference type="SFLD" id="SFLDF00273">
    <property type="entry name" value="(dimethylallyl)adenosine_tRNA"/>
    <property type="match status" value="1"/>
</dbReference>
<evidence type="ECO:0000259" key="13">
    <source>
        <dbReference type="PROSITE" id="PS51449"/>
    </source>
</evidence>
<feature type="binding site" evidence="11">
    <location>
        <position position="49"/>
    </location>
    <ligand>
        <name>[4Fe-4S] cluster</name>
        <dbReference type="ChEBI" id="CHEBI:49883"/>
        <label>1</label>
    </ligand>
</feature>
<dbReference type="RefSeq" id="WP_285982813.1">
    <property type="nucleotide sequence ID" value="NZ_JASVDS010000003.1"/>
</dbReference>
<dbReference type="InterPro" id="IPR013848">
    <property type="entry name" value="Methylthiotransferase_N"/>
</dbReference>
<feature type="domain" description="MTTase N-terminal" evidence="13">
    <location>
        <begin position="3"/>
        <end position="118"/>
    </location>
</feature>
<dbReference type="Gene3D" id="3.40.50.12160">
    <property type="entry name" value="Methylthiotransferase, N-terminal domain"/>
    <property type="match status" value="1"/>
</dbReference>
<dbReference type="PANTHER" id="PTHR43020:SF2">
    <property type="entry name" value="MITOCHONDRIAL TRNA METHYLTHIOTRANSFERASE CDK5RAP1"/>
    <property type="match status" value="1"/>
</dbReference>
<comment type="subcellular location">
    <subcellularLocation>
        <location evidence="11">Cytoplasm</location>
    </subcellularLocation>
</comment>
<dbReference type="InterPro" id="IPR005839">
    <property type="entry name" value="Methylthiotransferase"/>
</dbReference>
<dbReference type="PROSITE" id="PS51918">
    <property type="entry name" value="RADICAL_SAM"/>
    <property type="match status" value="1"/>
</dbReference>
<reference evidence="15 16" key="1">
    <citation type="submission" date="2023-06" db="EMBL/GenBank/DDBJ databases">
        <title>Pelomonas sp. APW6 16S ribosomal RNA gene genome sequencing and assembly.</title>
        <authorList>
            <person name="Woo H."/>
        </authorList>
    </citation>
    <scope>NUCLEOTIDE SEQUENCE [LARGE SCALE GENOMIC DNA]</scope>
    <source>
        <strain evidence="15 16">APW6</strain>
    </source>
</reference>
<dbReference type="PROSITE" id="PS01278">
    <property type="entry name" value="MTTASE_RADICAL"/>
    <property type="match status" value="1"/>
</dbReference>